<dbReference type="PROSITE" id="PS50011">
    <property type="entry name" value="PROTEIN_KINASE_DOM"/>
    <property type="match status" value="1"/>
</dbReference>
<feature type="domain" description="Protein kinase" evidence="8">
    <location>
        <begin position="198"/>
        <end position="467"/>
    </location>
</feature>
<feature type="binding site" evidence="6">
    <location>
        <position position="225"/>
    </location>
    <ligand>
        <name>ATP</name>
        <dbReference type="ChEBI" id="CHEBI:30616"/>
    </ligand>
</feature>
<evidence type="ECO:0000256" key="4">
    <source>
        <dbReference type="ARBA" id="ARBA00022777"/>
    </source>
</evidence>
<protein>
    <recommendedName>
        <fullName evidence="8">Protein kinase domain-containing protein</fullName>
    </recommendedName>
</protein>
<evidence type="ECO:0000256" key="2">
    <source>
        <dbReference type="ARBA" id="ARBA00022679"/>
    </source>
</evidence>
<reference evidence="9" key="1">
    <citation type="submission" date="2023-08" db="EMBL/GenBank/DDBJ databases">
        <authorList>
            <person name="Chen Y."/>
            <person name="Shah S."/>
            <person name="Dougan E. K."/>
            <person name="Thang M."/>
            <person name="Chan C."/>
        </authorList>
    </citation>
    <scope>NUCLEOTIDE SEQUENCE</scope>
</reference>
<dbReference type="SUPFAM" id="SSF56112">
    <property type="entry name" value="Protein kinase-like (PK-like)"/>
    <property type="match status" value="1"/>
</dbReference>
<dbReference type="PROSITE" id="PS00107">
    <property type="entry name" value="PROTEIN_KINASE_ATP"/>
    <property type="match status" value="1"/>
</dbReference>
<feature type="coiled-coil region" evidence="7">
    <location>
        <begin position="492"/>
        <end position="519"/>
    </location>
</feature>
<dbReference type="InterPro" id="IPR011009">
    <property type="entry name" value="Kinase-like_dom_sf"/>
</dbReference>
<dbReference type="InterPro" id="IPR000719">
    <property type="entry name" value="Prot_kinase_dom"/>
</dbReference>
<keyword evidence="1" id="KW-0723">Serine/threonine-protein kinase</keyword>
<evidence type="ECO:0000256" key="3">
    <source>
        <dbReference type="ARBA" id="ARBA00022741"/>
    </source>
</evidence>
<dbReference type="CDD" id="cd13999">
    <property type="entry name" value="STKc_MAP3K-like"/>
    <property type="match status" value="1"/>
</dbReference>
<evidence type="ECO:0000256" key="6">
    <source>
        <dbReference type="PROSITE-ProRule" id="PRU10141"/>
    </source>
</evidence>
<dbReference type="InterPro" id="IPR051681">
    <property type="entry name" value="Ser/Thr_Kinases-Pseudokinases"/>
</dbReference>
<sequence>MSASCKLDVRQHVEDGYRDELPDMCVIVDRSRDKALESFLERCRKKLRKAKDEVAQAMVLALLVSDACSRHMPGEQREVLLGDLLDMSASRPSATMGPQRALLFKAIADWLGSVPCTLERDVSLNVVHVGSQLPCVVDLLFDPGALYEDPSAKSQEYRRLVADAAFTGKPPVPPSARTDLAGHMPRPPWHVEPWELEIQRARRVGRGGFGEVFQGRWDGVRVAVKEMKDNSPSHQEVMDFFLEIAILSQLNHPNIVRFWRGSVELHGQTRSLLMVTEYIKQGGLSRLLHGHGGPALPDPLTLAQALSFALDVARGVQYLHSNRILHLDLKSPNVLCAPVWTAKLCDFGLAKMKGEATYVQSTLQGVSPVWAPPEMFDQKEGLTEKADVYSFAIIFFELLTKRVPFAEISAAQLPAVKAANQLAIPSGVPADCAELIRQCCVASPAARPSMSGAQARVREIAQSHDISLLEVKPPAALLCFDDDQQRRVQDAEDEAARRLVEVDRQRAHLRNELAELHKTRSC</sequence>
<organism evidence="9 10">
    <name type="scientific">Effrenium voratum</name>
    <dbReference type="NCBI Taxonomy" id="2562239"/>
    <lineage>
        <taxon>Eukaryota</taxon>
        <taxon>Sar</taxon>
        <taxon>Alveolata</taxon>
        <taxon>Dinophyceae</taxon>
        <taxon>Suessiales</taxon>
        <taxon>Symbiodiniaceae</taxon>
        <taxon>Effrenium</taxon>
    </lineage>
</organism>
<gene>
    <name evidence="9" type="ORF">EVOR1521_LOCUS31364</name>
</gene>
<keyword evidence="4" id="KW-0418">Kinase</keyword>
<dbReference type="PANTHER" id="PTHR44329">
    <property type="entry name" value="SERINE/THREONINE-PROTEIN KINASE TNNI3K-RELATED"/>
    <property type="match status" value="1"/>
</dbReference>
<name>A0AA36JSV6_9DINO</name>
<accession>A0AA36JSV6</accession>
<evidence type="ECO:0000259" key="8">
    <source>
        <dbReference type="PROSITE" id="PS50011"/>
    </source>
</evidence>
<dbReference type="GO" id="GO:0005524">
    <property type="term" value="F:ATP binding"/>
    <property type="evidence" value="ECO:0007669"/>
    <property type="project" value="UniProtKB-UniRule"/>
</dbReference>
<comment type="caution">
    <text evidence="9">The sequence shown here is derived from an EMBL/GenBank/DDBJ whole genome shotgun (WGS) entry which is preliminary data.</text>
</comment>
<keyword evidence="2" id="KW-0808">Transferase</keyword>
<evidence type="ECO:0000256" key="5">
    <source>
        <dbReference type="ARBA" id="ARBA00022840"/>
    </source>
</evidence>
<keyword evidence="5 6" id="KW-0067">ATP-binding</keyword>
<dbReference type="GO" id="GO:0004674">
    <property type="term" value="F:protein serine/threonine kinase activity"/>
    <property type="evidence" value="ECO:0007669"/>
    <property type="project" value="UniProtKB-KW"/>
</dbReference>
<dbReference type="PROSITE" id="PS00108">
    <property type="entry name" value="PROTEIN_KINASE_ST"/>
    <property type="match status" value="1"/>
</dbReference>
<keyword evidence="3 6" id="KW-0547">Nucleotide-binding</keyword>
<dbReference type="Proteomes" id="UP001178507">
    <property type="component" value="Unassembled WGS sequence"/>
</dbReference>
<dbReference type="Pfam" id="PF07714">
    <property type="entry name" value="PK_Tyr_Ser-Thr"/>
    <property type="match status" value="1"/>
</dbReference>
<dbReference type="Gene3D" id="1.10.510.10">
    <property type="entry name" value="Transferase(Phosphotransferase) domain 1"/>
    <property type="match status" value="1"/>
</dbReference>
<evidence type="ECO:0000313" key="10">
    <source>
        <dbReference type="Proteomes" id="UP001178507"/>
    </source>
</evidence>
<dbReference type="Gene3D" id="3.30.200.20">
    <property type="entry name" value="Phosphorylase Kinase, domain 1"/>
    <property type="match status" value="1"/>
</dbReference>
<dbReference type="InterPro" id="IPR008271">
    <property type="entry name" value="Ser/Thr_kinase_AS"/>
</dbReference>
<keyword evidence="10" id="KW-1185">Reference proteome</keyword>
<evidence type="ECO:0000313" key="9">
    <source>
        <dbReference type="EMBL" id="CAJ1410563.1"/>
    </source>
</evidence>
<keyword evidence="7" id="KW-0175">Coiled coil</keyword>
<proteinExistence type="predicted"/>
<dbReference type="AlphaFoldDB" id="A0AA36JSV6"/>
<dbReference type="SMART" id="SM00220">
    <property type="entry name" value="S_TKc"/>
    <property type="match status" value="1"/>
</dbReference>
<evidence type="ECO:0000256" key="1">
    <source>
        <dbReference type="ARBA" id="ARBA00022527"/>
    </source>
</evidence>
<dbReference type="InterPro" id="IPR001245">
    <property type="entry name" value="Ser-Thr/Tyr_kinase_cat_dom"/>
</dbReference>
<dbReference type="PANTHER" id="PTHR44329:SF298">
    <property type="entry name" value="MIXED LINEAGE KINASE DOMAIN-LIKE PROTEIN"/>
    <property type="match status" value="1"/>
</dbReference>
<evidence type="ECO:0000256" key="7">
    <source>
        <dbReference type="SAM" id="Coils"/>
    </source>
</evidence>
<dbReference type="FunFam" id="3.30.200.20:FF:000180">
    <property type="entry name" value="serine/threonine-protein kinase STY46-like"/>
    <property type="match status" value="1"/>
</dbReference>
<dbReference type="EMBL" id="CAUJNA010003827">
    <property type="protein sequence ID" value="CAJ1410563.1"/>
    <property type="molecule type" value="Genomic_DNA"/>
</dbReference>
<dbReference type="InterPro" id="IPR017441">
    <property type="entry name" value="Protein_kinase_ATP_BS"/>
</dbReference>